<dbReference type="InterPro" id="IPR036457">
    <property type="entry name" value="PPM-type-like_dom_sf"/>
</dbReference>
<evidence type="ECO:0000259" key="2">
    <source>
        <dbReference type="PROSITE" id="PS51746"/>
    </source>
</evidence>
<dbReference type="Pfam" id="PF00481">
    <property type="entry name" value="PP2C"/>
    <property type="match status" value="2"/>
</dbReference>
<dbReference type="AlphaFoldDB" id="A0A9N8DQ72"/>
<feature type="compositionally biased region" description="Polar residues" evidence="1">
    <location>
        <begin position="184"/>
        <end position="196"/>
    </location>
</feature>
<feature type="region of interest" description="Disordered" evidence="1">
    <location>
        <begin position="248"/>
        <end position="389"/>
    </location>
</feature>
<dbReference type="SUPFAM" id="SSF81606">
    <property type="entry name" value="PP2C-like"/>
    <property type="match status" value="1"/>
</dbReference>
<dbReference type="EMBL" id="CAICTM010000179">
    <property type="protein sequence ID" value="CAB9503929.1"/>
    <property type="molecule type" value="Genomic_DNA"/>
</dbReference>
<sequence>MASATSVVPHPVVNFGMASNDTNTMKVHAAPEEEAAAPLITTTPKAKKKNGVKATSANSRAKATRTTSVQTAPVEGENNKPSNKPKHKRSNSDTMGISSSDLSTASAPVTPTQKSENKLLRKGSLTPTTRGAHLKKGVQRVKRGNSFDGVGASSNSSSPKPEKPTMKKAPSLGQIKGKKKKDLVQQTTKRMSSSVSKLKAAKDLSQSVGRLSASTSKLKISKDLSAVEQQTAKWLAISLAKIKAANQDLESGGITPMPPASGRPSLESNDNMEQEDESNGPGSPGAGTPRSSVASLKPKTKNRGGSPGAKSRSSVSSVRSKQSKGKSKARAKSVMLGNNSASSSSLSQNKRHSHGTKVARQQSPQQQRFMSESERLAPISDKVDTASSRSCRTVSDLEVRLESQRMLDEGAFYDPQKTKSTASDALSSTIHGSGISSAAAKKQVSNKTSLDSKSAHGLPTSLYAAEAAAKARSSLQEQMTNQSERVHRRRAQQTDANNNKPKPGNVTFFGNPLLPIDIVGKMQKLPKLNLMHHKDALQVLGSINSMKRQQLNVKMESTNASTAALPLSRSLTNPSSSNNETPSEDGKAKTELKVIQLLKTAGTAASATLSMTGFKGGDPEDQINHDRSLIVAPFYLRNHSNSMVRRRLIGVFDGHAEHGCRFAEHCQQLLPSLLSRKLSEEFKRAVEDISAGIKTGEDEVAITKRVLIESFVIMDESSPREATGGCTATVVYQQGQKVFIANTGDSRSFIAVYRKNHPHIVQHQKKEKGGSPKQSKSPKSMTADDTPTVSHTKVVYMSREDKPDLVDERTRLEGWGGEIIPAEKNKSAKVRFQAGRSGKISATLSMSRSIGDWQFTPLGVIADPIVDVLDLKELVENEMSSDGDDENNDDDVCVFAVCVSDGMMIESNDEAEVVASELATSLFSDDGHYPLSSCQHLITRTAAVWDKRNKGKFRDDITIAVTVLRAPSSSGD</sequence>
<feature type="compositionally biased region" description="Basic residues" evidence="1">
    <location>
        <begin position="321"/>
        <end position="331"/>
    </location>
</feature>
<feature type="compositionally biased region" description="Polar residues" evidence="1">
    <location>
        <begin position="473"/>
        <end position="483"/>
    </location>
</feature>
<feature type="compositionally biased region" description="Basic residues" evidence="1">
    <location>
        <begin position="132"/>
        <end position="143"/>
    </location>
</feature>
<feature type="compositionally biased region" description="Polar residues" evidence="1">
    <location>
        <begin position="204"/>
        <end position="218"/>
    </location>
</feature>
<comment type="caution">
    <text evidence="3">The sequence shown here is derived from an EMBL/GenBank/DDBJ whole genome shotgun (WGS) entry which is preliminary data.</text>
</comment>
<feature type="compositionally biased region" description="Polar residues" evidence="1">
    <location>
        <begin position="359"/>
        <end position="370"/>
    </location>
</feature>
<feature type="compositionally biased region" description="Low complexity" evidence="1">
    <location>
        <begin position="310"/>
        <end position="320"/>
    </location>
</feature>
<feature type="domain" description="PPM-type phosphatase" evidence="2">
    <location>
        <begin position="603"/>
        <end position="964"/>
    </location>
</feature>
<dbReference type="SMART" id="SM00332">
    <property type="entry name" value="PP2Cc"/>
    <property type="match status" value="1"/>
</dbReference>
<dbReference type="OrthoDB" id="10264738at2759"/>
<reference evidence="3" key="1">
    <citation type="submission" date="2020-06" db="EMBL/GenBank/DDBJ databases">
        <authorList>
            <consortium name="Plant Systems Biology data submission"/>
        </authorList>
    </citation>
    <scope>NUCLEOTIDE SEQUENCE</scope>
    <source>
        <strain evidence="3">D6</strain>
    </source>
</reference>
<feature type="region of interest" description="Disordered" evidence="1">
    <location>
        <begin position="473"/>
        <end position="506"/>
    </location>
</feature>
<feature type="compositionally biased region" description="Polar residues" evidence="1">
    <location>
        <begin position="53"/>
        <end position="71"/>
    </location>
</feature>
<feature type="compositionally biased region" description="Low complexity" evidence="1">
    <location>
        <begin position="572"/>
        <end position="581"/>
    </location>
</feature>
<feature type="compositionally biased region" description="Polar residues" evidence="1">
    <location>
        <begin position="92"/>
        <end position="114"/>
    </location>
</feature>
<dbReference type="Proteomes" id="UP001153069">
    <property type="component" value="Unassembled WGS sequence"/>
</dbReference>
<keyword evidence="4" id="KW-1185">Reference proteome</keyword>
<feature type="region of interest" description="Disordered" evidence="1">
    <location>
        <begin position="408"/>
        <end position="427"/>
    </location>
</feature>
<feature type="region of interest" description="Disordered" evidence="1">
    <location>
        <begin position="760"/>
        <end position="789"/>
    </location>
</feature>
<dbReference type="Gene3D" id="3.60.40.10">
    <property type="entry name" value="PPM-type phosphatase domain"/>
    <property type="match status" value="1"/>
</dbReference>
<organism evidence="3 4">
    <name type="scientific">Seminavis robusta</name>
    <dbReference type="NCBI Taxonomy" id="568900"/>
    <lineage>
        <taxon>Eukaryota</taxon>
        <taxon>Sar</taxon>
        <taxon>Stramenopiles</taxon>
        <taxon>Ochrophyta</taxon>
        <taxon>Bacillariophyta</taxon>
        <taxon>Bacillariophyceae</taxon>
        <taxon>Bacillariophycidae</taxon>
        <taxon>Naviculales</taxon>
        <taxon>Naviculaceae</taxon>
        <taxon>Seminavis</taxon>
    </lineage>
</organism>
<protein>
    <submittedName>
        <fullName evidence="3">Protein phosphatase 2C</fullName>
    </submittedName>
</protein>
<feature type="compositionally biased region" description="Polar residues" evidence="1">
    <location>
        <begin position="418"/>
        <end position="427"/>
    </location>
</feature>
<evidence type="ECO:0000313" key="4">
    <source>
        <dbReference type="Proteomes" id="UP001153069"/>
    </source>
</evidence>
<accession>A0A9N8DQ72</accession>
<proteinExistence type="predicted"/>
<name>A0A9N8DQ72_9STRA</name>
<gene>
    <name evidence="3" type="ORF">SEMRO_180_G078810.1</name>
</gene>
<evidence type="ECO:0000256" key="1">
    <source>
        <dbReference type="SAM" id="MobiDB-lite"/>
    </source>
</evidence>
<dbReference type="PROSITE" id="PS51746">
    <property type="entry name" value="PPM_2"/>
    <property type="match status" value="1"/>
</dbReference>
<evidence type="ECO:0000313" key="3">
    <source>
        <dbReference type="EMBL" id="CAB9503929.1"/>
    </source>
</evidence>
<dbReference type="InterPro" id="IPR001932">
    <property type="entry name" value="PPM-type_phosphatase-like_dom"/>
</dbReference>
<feature type="region of interest" description="Disordered" evidence="1">
    <location>
        <begin position="24"/>
        <end position="219"/>
    </location>
</feature>
<feature type="compositionally biased region" description="Low complexity" evidence="1">
    <location>
        <begin position="771"/>
        <end position="780"/>
    </location>
</feature>
<feature type="region of interest" description="Disordered" evidence="1">
    <location>
        <begin position="555"/>
        <end position="588"/>
    </location>
</feature>
<dbReference type="CDD" id="cd00143">
    <property type="entry name" value="PP2Cc"/>
    <property type="match status" value="1"/>
</dbReference>